<reference evidence="2 3" key="1">
    <citation type="journal article" date="2021" name="Nat. Commun.">
        <title>Genetic determinants of endophytism in the Arabidopsis root mycobiome.</title>
        <authorList>
            <person name="Mesny F."/>
            <person name="Miyauchi S."/>
            <person name="Thiergart T."/>
            <person name="Pickel B."/>
            <person name="Atanasova L."/>
            <person name="Karlsson M."/>
            <person name="Huettel B."/>
            <person name="Barry K.W."/>
            <person name="Haridas S."/>
            <person name="Chen C."/>
            <person name="Bauer D."/>
            <person name="Andreopoulos W."/>
            <person name="Pangilinan J."/>
            <person name="LaButti K."/>
            <person name="Riley R."/>
            <person name="Lipzen A."/>
            <person name="Clum A."/>
            <person name="Drula E."/>
            <person name="Henrissat B."/>
            <person name="Kohler A."/>
            <person name="Grigoriev I.V."/>
            <person name="Martin F.M."/>
            <person name="Hacquard S."/>
        </authorList>
    </citation>
    <scope>NUCLEOTIDE SEQUENCE [LARGE SCALE GENOMIC DNA]</scope>
    <source>
        <strain evidence="2 3">MPI-SDFR-AT-0080</strain>
    </source>
</reference>
<evidence type="ECO:0000313" key="3">
    <source>
        <dbReference type="Proteomes" id="UP000774617"/>
    </source>
</evidence>
<name>A0ABQ8GEQ9_9PEZI</name>
<evidence type="ECO:0000313" key="2">
    <source>
        <dbReference type="EMBL" id="KAH7053438.1"/>
    </source>
</evidence>
<dbReference type="Proteomes" id="UP000774617">
    <property type="component" value="Unassembled WGS sequence"/>
</dbReference>
<organism evidence="2 3">
    <name type="scientific">Macrophomina phaseolina</name>
    <dbReference type="NCBI Taxonomy" id="35725"/>
    <lineage>
        <taxon>Eukaryota</taxon>
        <taxon>Fungi</taxon>
        <taxon>Dikarya</taxon>
        <taxon>Ascomycota</taxon>
        <taxon>Pezizomycotina</taxon>
        <taxon>Dothideomycetes</taxon>
        <taxon>Dothideomycetes incertae sedis</taxon>
        <taxon>Botryosphaeriales</taxon>
        <taxon>Botryosphaeriaceae</taxon>
        <taxon>Macrophomina</taxon>
    </lineage>
</organism>
<evidence type="ECO:0008006" key="4">
    <source>
        <dbReference type="Google" id="ProtNLM"/>
    </source>
</evidence>
<accession>A0ABQ8GEQ9</accession>
<gene>
    <name evidence="2" type="ORF">B0J12DRAFT_698621</name>
</gene>
<sequence>MRKSWPATWEPKAFTSAALVANWLADKEWPALCILDEKDRRYLVQWEGDGYADSWELKDYVGVGLVQAWEKERGRRNGRRERGILLIYLSYADFVWSNARIANKFVSLPDDVRNDEGIASDTKAAGGNTGQQQARGRPGTQQG</sequence>
<proteinExistence type="predicted"/>
<feature type="region of interest" description="Disordered" evidence="1">
    <location>
        <begin position="111"/>
        <end position="143"/>
    </location>
</feature>
<keyword evidence="3" id="KW-1185">Reference proteome</keyword>
<dbReference type="EMBL" id="JAGTJR010000010">
    <property type="protein sequence ID" value="KAH7053438.1"/>
    <property type="molecule type" value="Genomic_DNA"/>
</dbReference>
<feature type="compositionally biased region" description="Polar residues" evidence="1">
    <location>
        <begin position="130"/>
        <end position="143"/>
    </location>
</feature>
<comment type="caution">
    <text evidence="2">The sequence shown here is derived from an EMBL/GenBank/DDBJ whole genome shotgun (WGS) entry which is preliminary data.</text>
</comment>
<protein>
    <recommendedName>
        <fullName evidence="4">Chromo domain-containing protein</fullName>
    </recommendedName>
</protein>
<evidence type="ECO:0000256" key="1">
    <source>
        <dbReference type="SAM" id="MobiDB-lite"/>
    </source>
</evidence>